<evidence type="ECO:0000256" key="1">
    <source>
        <dbReference type="SAM" id="MobiDB-lite"/>
    </source>
</evidence>
<evidence type="ECO:0000313" key="3">
    <source>
        <dbReference type="Proteomes" id="UP000789390"/>
    </source>
</evidence>
<comment type="caution">
    <text evidence="2">The sequence shown here is derived from an EMBL/GenBank/DDBJ whole genome shotgun (WGS) entry which is preliminary data.</text>
</comment>
<protein>
    <submittedName>
        <fullName evidence="2">Uncharacterized protein</fullName>
    </submittedName>
</protein>
<organism evidence="2 3">
    <name type="scientific">Daphnia galeata</name>
    <dbReference type="NCBI Taxonomy" id="27404"/>
    <lineage>
        <taxon>Eukaryota</taxon>
        <taxon>Metazoa</taxon>
        <taxon>Ecdysozoa</taxon>
        <taxon>Arthropoda</taxon>
        <taxon>Crustacea</taxon>
        <taxon>Branchiopoda</taxon>
        <taxon>Diplostraca</taxon>
        <taxon>Cladocera</taxon>
        <taxon>Anomopoda</taxon>
        <taxon>Daphniidae</taxon>
        <taxon>Daphnia</taxon>
    </lineage>
</organism>
<proteinExistence type="predicted"/>
<accession>A0A8J2R9B1</accession>
<feature type="region of interest" description="Disordered" evidence="1">
    <location>
        <begin position="329"/>
        <end position="361"/>
    </location>
</feature>
<gene>
    <name evidence="2" type="ORF">DGAL_LOCUS43</name>
</gene>
<dbReference type="OrthoDB" id="6352562at2759"/>
<dbReference type="Proteomes" id="UP000789390">
    <property type="component" value="Unassembled WGS sequence"/>
</dbReference>
<reference evidence="2" key="1">
    <citation type="submission" date="2021-11" db="EMBL/GenBank/DDBJ databases">
        <authorList>
            <person name="Schell T."/>
        </authorList>
    </citation>
    <scope>NUCLEOTIDE SEQUENCE</scope>
    <source>
        <strain evidence="2">M5</strain>
    </source>
</reference>
<feature type="compositionally biased region" description="Polar residues" evidence="1">
    <location>
        <begin position="339"/>
        <end position="361"/>
    </location>
</feature>
<keyword evidence="3" id="KW-1185">Reference proteome</keyword>
<dbReference type="EMBL" id="CAKKLH010000001">
    <property type="protein sequence ID" value="CAH0097996.1"/>
    <property type="molecule type" value="Genomic_DNA"/>
</dbReference>
<sequence length="545" mass="60484">MTDVDLEVVHSDNEVECFLDNEVFFGPITEREKEIRVINHCPGRHCTHAEISKRGMTFHEWEDFKDQVHRSEMNDRAISEVYSLDADTTEESFTSCCTSTGDGTKQVLCEVVNLDHPRVDSLSESVTEHYVESLSESSSEEAQSGSAMNLSQNDISVTGELNDTWEIQERMLLLAEKLERGEDIPELGICRHSSGVVEYTTRVNKSDKRDSSTVKTPLTNHQIQDIMENEEENCEFVKEDQITGDIVNNKNTSISTSNYPIIASAIEERKTRSVEALAKEMDCLFLTDSVLETPRNKTPLKVNNCSTPTCMPPPSPFHNNFETPLKTPSGFGVKHRSTPIPNGSVKKSATKPNARPNKNTLVASSPVGMYIRSLPEPILIENVRSAQKKKQIRSMPMVKPVPVAVKNKDGRWSVAKTPRSSTMSSKENRVDEDDFANFKPVLPCVLHEAAATLIEEKTAPSPHTMPGTGGKIGKLMERGPTPTVMKHNGRIQIPRNTANSAKITHSPMSARCVEPSSSLMEVSILETVGSTKSYTPNRNPASCRK</sequence>
<name>A0A8J2R9B1_9CRUS</name>
<dbReference type="AlphaFoldDB" id="A0A8J2R9B1"/>
<evidence type="ECO:0000313" key="2">
    <source>
        <dbReference type="EMBL" id="CAH0097996.1"/>
    </source>
</evidence>